<evidence type="ECO:0000313" key="2">
    <source>
        <dbReference type="Proteomes" id="UP001055072"/>
    </source>
</evidence>
<accession>A0ACB8TR83</accession>
<comment type="caution">
    <text evidence="1">The sequence shown here is derived from an EMBL/GenBank/DDBJ whole genome shotgun (WGS) entry which is preliminary data.</text>
</comment>
<name>A0ACB8TR83_9APHY</name>
<protein>
    <submittedName>
        <fullName evidence="1">Uncharacterized protein</fullName>
    </submittedName>
</protein>
<keyword evidence="2" id="KW-1185">Reference proteome</keyword>
<gene>
    <name evidence="1" type="ORF">BDY19DRAFT_987478</name>
</gene>
<evidence type="ECO:0000313" key="1">
    <source>
        <dbReference type="EMBL" id="KAI0084553.1"/>
    </source>
</evidence>
<proteinExistence type="predicted"/>
<dbReference type="Proteomes" id="UP001055072">
    <property type="component" value="Unassembled WGS sequence"/>
</dbReference>
<dbReference type="EMBL" id="MU274941">
    <property type="protein sequence ID" value="KAI0084553.1"/>
    <property type="molecule type" value="Genomic_DNA"/>
</dbReference>
<organism evidence="1 2">
    <name type="scientific">Irpex rosettiformis</name>
    <dbReference type="NCBI Taxonomy" id="378272"/>
    <lineage>
        <taxon>Eukaryota</taxon>
        <taxon>Fungi</taxon>
        <taxon>Dikarya</taxon>
        <taxon>Basidiomycota</taxon>
        <taxon>Agaricomycotina</taxon>
        <taxon>Agaricomycetes</taxon>
        <taxon>Polyporales</taxon>
        <taxon>Irpicaceae</taxon>
        <taxon>Irpex</taxon>
    </lineage>
</organism>
<reference evidence="1" key="1">
    <citation type="journal article" date="2021" name="Environ. Microbiol.">
        <title>Gene family expansions and transcriptome signatures uncover fungal adaptations to wood decay.</title>
        <authorList>
            <person name="Hage H."/>
            <person name="Miyauchi S."/>
            <person name="Viragh M."/>
            <person name="Drula E."/>
            <person name="Min B."/>
            <person name="Chaduli D."/>
            <person name="Navarro D."/>
            <person name="Favel A."/>
            <person name="Norest M."/>
            <person name="Lesage-Meessen L."/>
            <person name="Balint B."/>
            <person name="Merenyi Z."/>
            <person name="de Eugenio L."/>
            <person name="Morin E."/>
            <person name="Martinez A.T."/>
            <person name="Baldrian P."/>
            <person name="Stursova M."/>
            <person name="Martinez M.J."/>
            <person name="Novotny C."/>
            <person name="Magnuson J.K."/>
            <person name="Spatafora J.W."/>
            <person name="Maurice S."/>
            <person name="Pangilinan J."/>
            <person name="Andreopoulos W."/>
            <person name="LaButti K."/>
            <person name="Hundley H."/>
            <person name="Na H."/>
            <person name="Kuo A."/>
            <person name="Barry K."/>
            <person name="Lipzen A."/>
            <person name="Henrissat B."/>
            <person name="Riley R."/>
            <person name="Ahrendt S."/>
            <person name="Nagy L.G."/>
            <person name="Grigoriev I.V."/>
            <person name="Martin F."/>
            <person name="Rosso M.N."/>
        </authorList>
    </citation>
    <scope>NUCLEOTIDE SEQUENCE</scope>
    <source>
        <strain evidence="1">CBS 384.51</strain>
    </source>
</reference>
<sequence>MSDITIEVPHPIIVVSDEDFEVPGLVVRIETPQPSSPSASPSPILRAQDDSYLTPFMNTERPRPPRRPRSAPPGKLVFEDEFREFAVTSAVRPTAHLPVDLIPPPPPLFRPKTFWKNTKRSGVTGASYSPSSYLIRRSTFIAAGLSLDQPVADISAFGVESRVGIIYLPSDISI</sequence>